<keyword evidence="3" id="KW-1185">Reference proteome</keyword>
<evidence type="ECO:0000313" key="2">
    <source>
        <dbReference type="EMBL" id="OCH91622.1"/>
    </source>
</evidence>
<name>A0A8E2B0S8_9APHY</name>
<feature type="region of interest" description="Disordered" evidence="1">
    <location>
        <begin position="1"/>
        <end position="39"/>
    </location>
</feature>
<evidence type="ECO:0000313" key="3">
    <source>
        <dbReference type="Proteomes" id="UP000250043"/>
    </source>
</evidence>
<gene>
    <name evidence="2" type="ORF">OBBRIDRAFT_886841</name>
</gene>
<organism evidence="2 3">
    <name type="scientific">Obba rivulosa</name>
    <dbReference type="NCBI Taxonomy" id="1052685"/>
    <lineage>
        <taxon>Eukaryota</taxon>
        <taxon>Fungi</taxon>
        <taxon>Dikarya</taxon>
        <taxon>Basidiomycota</taxon>
        <taxon>Agaricomycotina</taxon>
        <taxon>Agaricomycetes</taxon>
        <taxon>Polyporales</taxon>
        <taxon>Gelatoporiaceae</taxon>
        <taxon>Obba</taxon>
    </lineage>
</organism>
<dbReference type="EMBL" id="KV722382">
    <property type="protein sequence ID" value="OCH91622.1"/>
    <property type="molecule type" value="Genomic_DNA"/>
</dbReference>
<dbReference type="AlphaFoldDB" id="A0A8E2B0S8"/>
<dbReference type="Proteomes" id="UP000250043">
    <property type="component" value="Unassembled WGS sequence"/>
</dbReference>
<dbReference type="OrthoDB" id="3269712at2759"/>
<evidence type="ECO:0000256" key="1">
    <source>
        <dbReference type="SAM" id="MobiDB-lite"/>
    </source>
</evidence>
<reference evidence="2 3" key="1">
    <citation type="submission" date="2016-07" db="EMBL/GenBank/DDBJ databases">
        <title>Draft genome of the white-rot fungus Obba rivulosa 3A-2.</title>
        <authorList>
            <consortium name="DOE Joint Genome Institute"/>
            <person name="Miettinen O."/>
            <person name="Riley R."/>
            <person name="Acob R."/>
            <person name="Barry K."/>
            <person name="Cullen D."/>
            <person name="De Vries R."/>
            <person name="Hainaut M."/>
            <person name="Hatakka A."/>
            <person name="Henrissat B."/>
            <person name="Hilden K."/>
            <person name="Kuo R."/>
            <person name="Labutti K."/>
            <person name="Lipzen A."/>
            <person name="Makela M.R."/>
            <person name="Sandor L."/>
            <person name="Spatafora J.W."/>
            <person name="Grigoriev I.V."/>
            <person name="Hibbett D.S."/>
        </authorList>
    </citation>
    <scope>NUCLEOTIDE SEQUENCE [LARGE SCALE GENOMIC DNA]</scope>
    <source>
        <strain evidence="2 3">3A-2</strain>
    </source>
</reference>
<protein>
    <submittedName>
        <fullName evidence="2">Uncharacterized protein</fullName>
    </submittedName>
</protein>
<sequence>MSDRHEAPHTRDSHHRDRRDPPETDGTGDYREENLPDGEEVFQAWKEGPDRVIEKRSGPGEDVIVEVQKNVYDSKRSPARLISPEAHRMEDLIERAEQKVKAKYTGKRATEHGRDAKN</sequence>
<feature type="compositionally biased region" description="Basic and acidic residues" evidence="1">
    <location>
        <begin position="1"/>
        <end position="34"/>
    </location>
</feature>
<proteinExistence type="predicted"/>
<accession>A0A8E2B0S8</accession>